<dbReference type="AlphaFoldDB" id="A0A8X8D858"/>
<proteinExistence type="predicted"/>
<dbReference type="EMBL" id="JAAWWB010000006">
    <property type="protein sequence ID" value="KAG6781370.1"/>
    <property type="molecule type" value="Genomic_DNA"/>
</dbReference>
<evidence type="ECO:0000256" key="1">
    <source>
        <dbReference type="SAM" id="MobiDB-lite"/>
    </source>
</evidence>
<dbReference type="Proteomes" id="UP000886885">
    <property type="component" value="Chromosome 3D"/>
</dbReference>
<reference evidence="2" key="1">
    <citation type="journal article" date="2020" name="bioRxiv">
        <title>Hybrid origin of Populus tomentosa Carr. identified through genome sequencing and phylogenomic analysis.</title>
        <authorList>
            <person name="An X."/>
            <person name="Gao K."/>
            <person name="Chen Z."/>
            <person name="Li J."/>
            <person name="Yang X."/>
            <person name="Yang X."/>
            <person name="Zhou J."/>
            <person name="Guo T."/>
            <person name="Zhao T."/>
            <person name="Huang S."/>
            <person name="Miao D."/>
            <person name="Khan W.U."/>
            <person name="Rao P."/>
            <person name="Ye M."/>
            <person name="Lei B."/>
            <person name="Liao W."/>
            <person name="Wang J."/>
            <person name="Ji L."/>
            <person name="Li Y."/>
            <person name="Guo B."/>
            <person name="Mustafa N.S."/>
            <person name="Li S."/>
            <person name="Yun Q."/>
            <person name="Keller S.R."/>
            <person name="Mao J."/>
            <person name="Zhang R."/>
            <person name="Strauss S.H."/>
        </authorList>
    </citation>
    <scope>NUCLEOTIDE SEQUENCE</scope>
    <source>
        <strain evidence="2">GM15</strain>
        <tissue evidence="2">Leaf</tissue>
    </source>
</reference>
<gene>
    <name evidence="2" type="ORF">POTOM_014269</name>
</gene>
<sequence length="178" mass="19550">MTSTPRQTQQHEVPLPPLSAPKATGAEFLEPPPSSTVTEGSQLHPPPLSDEETKKWGTHIMGPPPAPNVHPDNRQAALWVAVEYQQIYYSMNGARRQRRQPVTSGTTDRLFQKLLGVRYVNLTARALTEGGFESLFILIFEIDPSEKLEKTSACYLSTPTGPVAGSLYLSICSSGFLQ</sequence>
<protein>
    <submittedName>
        <fullName evidence="2">Uncharacterized protein</fullName>
    </submittedName>
</protein>
<accession>A0A8X8D858</accession>
<name>A0A8X8D858_POPTO</name>
<keyword evidence="3" id="KW-1185">Reference proteome</keyword>
<feature type="region of interest" description="Disordered" evidence="1">
    <location>
        <begin position="1"/>
        <end position="56"/>
    </location>
</feature>
<dbReference type="InterPro" id="IPR037848">
    <property type="entry name" value="GEM-like"/>
</dbReference>
<evidence type="ECO:0000313" key="2">
    <source>
        <dbReference type="EMBL" id="KAG6781370.1"/>
    </source>
</evidence>
<comment type="caution">
    <text evidence="2">The sequence shown here is derived from an EMBL/GenBank/DDBJ whole genome shotgun (WGS) entry which is preliminary data.</text>
</comment>
<evidence type="ECO:0000313" key="3">
    <source>
        <dbReference type="Proteomes" id="UP000886885"/>
    </source>
</evidence>
<dbReference type="PANTHER" id="PTHR31969">
    <property type="entry name" value="GEM-LIKE PROTEIN 2"/>
    <property type="match status" value="1"/>
</dbReference>
<organism evidence="2 3">
    <name type="scientific">Populus tomentosa</name>
    <name type="common">Chinese white poplar</name>
    <dbReference type="NCBI Taxonomy" id="118781"/>
    <lineage>
        <taxon>Eukaryota</taxon>
        <taxon>Viridiplantae</taxon>
        <taxon>Streptophyta</taxon>
        <taxon>Embryophyta</taxon>
        <taxon>Tracheophyta</taxon>
        <taxon>Spermatophyta</taxon>
        <taxon>Magnoliopsida</taxon>
        <taxon>eudicotyledons</taxon>
        <taxon>Gunneridae</taxon>
        <taxon>Pentapetalae</taxon>
        <taxon>rosids</taxon>
        <taxon>fabids</taxon>
        <taxon>Malpighiales</taxon>
        <taxon>Salicaceae</taxon>
        <taxon>Saliceae</taxon>
        <taxon>Populus</taxon>
    </lineage>
</organism>
<feature type="compositionally biased region" description="Polar residues" evidence="1">
    <location>
        <begin position="1"/>
        <end position="11"/>
    </location>
</feature>